<accession>A0ABX4BPT4</accession>
<evidence type="ECO:0000313" key="1">
    <source>
        <dbReference type="EMBL" id="OXA78915.1"/>
    </source>
</evidence>
<dbReference type="EMBL" id="MUGV01000019">
    <property type="protein sequence ID" value="OXA78915.1"/>
    <property type="molecule type" value="Genomic_DNA"/>
</dbReference>
<gene>
    <name evidence="1" type="ORF">B0A65_12050</name>
</gene>
<reference evidence="1 2" key="1">
    <citation type="submission" date="2016-11" db="EMBL/GenBank/DDBJ databases">
        <title>Whole genomes of Flavobacteriaceae.</title>
        <authorList>
            <person name="Stine C."/>
            <person name="Li C."/>
            <person name="Tadesse D."/>
        </authorList>
    </citation>
    <scope>NUCLEOTIDE SEQUENCE [LARGE SCALE GENOMIC DNA]</scope>
    <source>
        <strain evidence="1 2">DSM 15937</strain>
    </source>
</reference>
<sequence>MKMHRSQTKISNLIRQKIFVNDVVNITNGQAKDGKNHLIKVSSLIVDQNVSERLETDEFDKNI</sequence>
<evidence type="ECO:0000313" key="2">
    <source>
        <dbReference type="Proteomes" id="UP000198382"/>
    </source>
</evidence>
<protein>
    <submittedName>
        <fullName evidence="1">Uncharacterized protein</fullName>
    </submittedName>
</protein>
<comment type="caution">
    <text evidence="1">The sequence shown here is derived from an EMBL/GenBank/DDBJ whole genome shotgun (WGS) entry which is preliminary data.</text>
</comment>
<organism evidence="1 2">
    <name type="scientific">Flavobacterium frigidimaris</name>
    <dbReference type="NCBI Taxonomy" id="262320"/>
    <lineage>
        <taxon>Bacteria</taxon>
        <taxon>Pseudomonadati</taxon>
        <taxon>Bacteroidota</taxon>
        <taxon>Flavobacteriia</taxon>
        <taxon>Flavobacteriales</taxon>
        <taxon>Flavobacteriaceae</taxon>
        <taxon>Flavobacterium</taxon>
    </lineage>
</organism>
<proteinExistence type="predicted"/>
<name>A0ABX4BPT4_FLAFR</name>
<keyword evidence="2" id="KW-1185">Reference proteome</keyword>
<dbReference type="Proteomes" id="UP000198382">
    <property type="component" value="Unassembled WGS sequence"/>
</dbReference>